<dbReference type="Gene3D" id="2.170.270.10">
    <property type="entry name" value="SET domain"/>
    <property type="match status" value="1"/>
</dbReference>
<feature type="compositionally biased region" description="Polar residues" evidence="1">
    <location>
        <begin position="631"/>
        <end position="643"/>
    </location>
</feature>
<evidence type="ECO:0000313" key="4">
    <source>
        <dbReference type="Proteomes" id="UP001345691"/>
    </source>
</evidence>
<gene>
    <name evidence="3" type="ORF">LTR69_000644</name>
</gene>
<dbReference type="Pfam" id="PF00856">
    <property type="entry name" value="SET"/>
    <property type="match status" value="1"/>
</dbReference>
<dbReference type="InterPro" id="IPR046341">
    <property type="entry name" value="SET_dom_sf"/>
</dbReference>
<feature type="compositionally biased region" description="Polar residues" evidence="1">
    <location>
        <begin position="582"/>
        <end position="591"/>
    </location>
</feature>
<feature type="compositionally biased region" description="Polar residues" evidence="1">
    <location>
        <begin position="505"/>
        <end position="523"/>
    </location>
</feature>
<evidence type="ECO:0000256" key="1">
    <source>
        <dbReference type="SAM" id="MobiDB-lite"/>
    </source>
</evidence>
<evidence type="ECO:0000259" key="2">
    <source>
        <dbReference type="PROSITE" id="PS50280"/>
    </source>
</evidence>
<dbReference type="InterPro" id="IPR001214">
    <property type="entry name" value="SET_dom"/>
</dbReference>
<dbReference type="Proteomes" id="UP001345691">
    <property type="component" value="Unassembled WGS sequence"/>
</dbReference>
<proteinExistence type="predicted"/>
<dbReference type="PROSITE" id="PS50280">
    <property type="entry name" value="SET"/>
    <property type="match status" value="1"/>
</dbReference>
<organism evidence="3 4">
    <name type="scientific">Exophiala sideris</name>
    <dbReference type="NCBI Taxonomy" id="1016849"/>
    <lineage>
        <taxon>Eukaryota</taxon>
        <taxon>Fungi</taxon>
        <taxon>Dikarya</taxon>
        <taxon>Ascomycota</taxon>
        <taxon>Pezizomycotina</taxon>
        <taxon>Eurotiomycetes</taxon>
        <taxon>Chaetothyriomycetidae</taxon>
        <taxon>Chaetothyriales</taxon>
        <taxon>Herpotrichiellaceae</taxon>
        <taxon>Exophiala</taxon>
    </lineage>
</organism>
<feature type="compositionally biased region" description="Basic residues" evidence="1">
    <location>
        <begin position="710"/>
        <end position="720"/>
    </location>
</feature>
<protein>
    <recommendedName>
        <fullName evidence="2">SET domain-containing protein</fullName>
    </recommendedName>
</protein>
<sequence length="897" mass="101053">MAFEHIPPLETTSYNMLTAQRYRAQWQRINDTIGVGLIAPKDIQAGEVIFVENGAVFLQAPEEKEVRPWTGLAYLDEEEFNNYILRLITQAELRAQLIEEFIGDGTVEGLDYPEDAEDCLHRPAYPEAIISWERFDKIWQKSEVLENLLDQEASWNLMGRFFNDTVFVPDHNGQVQHALGLLTSLMNHSCSPNATMFFDGYNKPIDEDNPIVQIRMQAVKDIKAGEEITRSYLTGAGTLQEHMDMLRIHYGFHCRCSACLDAEEDPLISDLRYTVFDLKVEFENKEDVLSYPQLYRCAALLLDGYDALGIAHATISEIYRALYTLAFRHSDAIRAHYFIHKSLQWYGEYTFGDHARELAHLMGKVLENNTQEYAWSIKGYSYFEDFDLKQTELEELMFMMRHRPNDHTYYCLQIVDGTVEELSERVNRLVQERGAEALLRLSQFKAVQEKSTEQIVQEKSAEQIAQEQAQRKSVEELAREIEGVSEDVPPKHKKSKSKKKKKKTATSTEQGGSSTNPRNSTAEQGGAEKPPVNAVEHTPNKEVAESDSPDVVVDEIEGVAEETEPKSPATRQQESEVKTPRTESSTNTVITNDIADARNRRQGTNDKTATEKQGLRILDSAATPNEPNPTLGASETNSSVVAPNTVMLPTSTQARKETPSIRQPLIEPALPRSLTISASPTFKPEVDPPMLANPLYSQEGEGWDTAVPRRAQKQQAKLRRPAPGPVRDEVLTPHFTRPAETPRDRGTPTKRVRRQNRGDRQRVRALEERVKELESRNAFLEAVAGIVTEEDALAESWVSPFGAKDGVSKQAWLASDGSKEALRLNPRDVGHLLAAKDGIGARLDGFVLRARRDSACGRLQGDKDFVDRGRLRAHSFGNDASKGDVFKLAEVRESREF</sequence>
<feature type="region of interest" description="Disordered" evidence="1">
    <location>
        <begin position="649"/>
        <end position="668"/>
    </location>
</feature>
<reference evidence="3 4" key="1">
    <citation type="submission" date="2023-08" db="EMBL/GenBank/DDBJ databases">
        <title>Black Yeasts Isolated from many extreme environments.</title>
        <authorList>
            <person name="Coleine C."/>
            <person name="Stajich J.E."/>
            <person name="Selbmann L."/>
        </authorList>
    </citation>
    <scope>NUCLEOTIDE SEQUENCE [LARGE SCALE GENOMIC DNA]</scope>
    <source>
        <strain evidence="3 4">CCFEE 6328</strain>
    </source>
</reference>
<dbReference type="SUPFAM" id="SSF82199">
    <property type="entry name" value="SET domain"/>
    <property type="match status" value="1"/>
</dbReference>
<dbReference type="PANTHER" id="PTHR47332">
    <property type="entry name" value="SET DOMAIN-CONTAINING PROTEIN 5"/>
    <property type="match status" value="1"/>
</dbReference>
<name>A0ABR0JRT7_9EURO</name>
<dbReference type="PANTHER" id="PTHR47332:SF4">
    <property type="entry name" value="SET DOMAIN-CONTAINING PROTEIN 5"/>
    <property type="match status" value="1"/>
</dbReference>
<feature type="domain" description="SET" evidence="2">
    <location>
        <begin position="7"/>
        <end position="233"/>
    </location>
</feature>
<dbReference type="CDD" id="cd20071">
    <property type="entry name" value="SET_SMYD"/>
    <property type="match status" value="1"/>
</dbReference>
<feature type="compositionally biased region" description="Basic residues" evidence="1">
    <location>
        <begin position="491"/>
        <end position="504"/>
    </location>
</feature>
<feature type="region of interest" description="Disordered" evidence="1">
    <location>
        <begin position="679"/>
        <end position="762"/>
    </location>
</feature>
<comment type="caution">
    <text evidence="3">The sequence shown here is derived from an EMBL/GenBank/DDBJ whole genome shotgun (WGS) entry which is preliminary data.</text>
</comment>
<feature type="region of interest" description="Disordered" evidence="1">
    <location>
        <begin position="480"/>
        <end position="643"/>
    </location>
</feature>
<dbReference type="EMBL" id="JAVRRF010000001">
    <property type="protein sequence ID" value="KAK5068524.1"/>
    <property type="molecule type" value="Genomic_DNA"/>
</dbReference>
<feature type="compositionally biased region" description="Acidic residues" evidence="1">
    <location>
        <begin position="545"/>
        <end position="562"/>
    </location>
</feature>
<keyword evidence="4" id="KW-1185">Reference proteome</keyword>
<accession>A0ABR0JRT7</accession>
<evidence type="ECO:0000313" key="3">
    <source>
        <dbReference type="EMBL" id="KAK5068524.1"/>
    </source>
</evidence>
<dbReference type="InterPro" id="IPR053185">
    <property type="entry name" value="SET_domain_protein"/>
</dbReference>